<evidence type="ECO:0000313" key="3">
    <source>
        <dbReference type="Proteomes" id="UP000319576"/>
    </source>
</evidence>
<accession>A0A517XSR1</accession>
<dbReference type="EMBL" id="CP036273">
    <property type="protein sequence ID" value="QDU20522.1"/>
    <property type="molecule type" value="Genomic_DNA"/>
</dbReference>
<dbReference type="KEGG" id="uli:ETAA1_24740"/>
<keyword evidence="3" id="KW-1185">Reference proteome</keyword>
<sequence length="385" mass="41237" precursor="true">MRFTTLVLPLLAAVAVAQSPQPLPVAAEAPIAKYEPLTVFPTPTQQAVRGVAAGANWLVRMNQAQGRFLHGYRPAVRQVIEGDNELRQAHGARALAQSAKFTGDARSAAVAGQAVLTLLAATKLDPTDPTCRIPTVAGGESFAAVLALAVYELPGADERLLAEAERLCQYLRKQPHLLDPTNPDAGLILSAVMAGNAVRPEPWRAEFVARSMATNRAAYRAARNPYHVSLVIAAYADLHLHARNADAAAVVYELTDWLCGVQYPAANPRNPTWAGGFPSTEVGGGSPCYDTAVCLTALGWAYQVTARNADVTRAERYRQAAQDAALFVTALQYDEPNTRHFENTFRANVLIGGFHLSPSDGDLRVDAAGRCVSGLLRYLASGAER</sequence>
<evidence type="ECO:0000256" key="1">
    <source>
        <dbReference type="SAM" id="SignalP"/>
    </source>
</evidence>
<proteinExistence type="predicted"/>
<feature type="chain" id="PRO_5022234435" evidence="1">
    <location>
        <begin position="18"/>
        <end position="385"/>
    </location>
</feature>
<feature type="signal peptide" evidence="1">
    <location>
        <begin position="1"/>
        <end position="17"/>
    </location>
</feature>
<dbReference type="Proteomes" id="UP000319576">
    <property type="component" value="Chromosome"/>
</dbReference>
<name>A0A517XSR1_9BACT</name>
<gene>
    <name evidence="2" type="ORF">ETAA1_24740</name>
</gene>
<evidence type="ECO:0000313" key="2">
    <source>
        <dbReference type="EMBL" id="QDU20522.1"/>
    </source>
</evidence>
<reference evidence="2 3" key="1">
    <citation type="submission" date="2019-02" db="EMBL/GenBank/DDBJ databases">
        <title>Deep-cultivation of Planctomycetes and their phenomic and genomic characterization uncovers novel biology.</title>
        <authorList>
            <person name="Wiegand S."/>
            <person name="Jogler M."/>
            <person name="Boedeker C."/>
            <person name="Pinto D."/>
            <person name="Vollmers J."/>
            <person name="Rivas-Marin E."/>
            <person name="Kohn T."/>
            <person name="Peeters S.H."/>
            <person name="Heuer A."/>
            <person name="Rast P."/>
            <person name="Oberbeckmann S."/>
            <person name="Bunk B."/>
            <person name="Jeske O."/>
            <person name="Meyerdierks A."/>
            <person name="Storesund J.E."/>
            <person name="Kallscheuer N."/>
            <person name="Luecker S."/>
            <person name="Lage O.M."/>
            <person name="Pohl T."/>
            <person name="Merkel B.J."/>
            <person name="Hornburger P."/>
            <person name="Mueller R.-W."/>
            <person name="Bruemmer F."/>
            <person name="Labrenz M."/>
            <person name="Spormann A.M."/>
            <person name="Op den Camp H."/>
            <person name="Overmann J."/>
            <person name="Amann R."/>
            <person name="Jetten M.S.M."/>
            <person name="Mascher T."/>
            <person name="Medema M.H."/>
            <person name="Devos D.P."/>
            <person name="Kaster A.-K."/>
            <person name="Ovreas L."/>
            <person name="Rohde M."/>
            <person name="Galperin M.Y."/>
            <person name="Jogler C."/>
        </authorList>
    </citation>
    <scope>NUCLEOTIDE SEQUENCE [LARGE SCALE GENOMIC DNA]</scope>
    <source>
        <strain evidence="2 3">ETA_A1</strain>
    </source>
</reference>
<dbReference type="RefSeq" id="WP_145238212.1">
    <property type="nucleotide sequence ID" value="NZ_CP036273.1"/>
</dbReference>
<dbReference type="OrthoDB" id="268363at2"/>
<protein>
    <submittedName>
        <fullName evidence="2">Uncharacterized protein</fullName>
    </submittedName>
</protein>
<organism evidence="2 3">
    <name type="scientific">Urbifossiella limnaea</name>
    <dbReference type="NCBI Taxonomy" id="2528023"/>
    <lineage>
        <taxon>Bacteria</taxon>
        <taxon>Pseudomonadati</taxon>
        <taxon>Planctomycetota</taxon>
        <taxon>Planctomycetia</taxon>
        <taxon>Gemmatales</taxon>
        <taxon>Gemmataceae</taxon>
        <taxon>Urbifossiella</taxon>
    </lineage>
</organism>
<dbReference type="AlphaFoldDB" id="A0A517XSR1"/>
<keyword evidence="1" id="KW-0732">Signal</keyword>